<dbReference type="PROSITE" id="PS51186">
    <property type="entry name" value="GNAT"/>
    <property type="match status" value="1"/>
</dbReference>
<reference evidence="2" key="1">
    <citation type="journal article" date="2020" name="Stud. Mycol.">
        <title>101 Dothideomycetes genomes: a test case for predicting lifestyles and emergence of pathogens.</title>
        <authorList>
            <person name="Haridas S."/>
            <person name="Albert R."/>
            <person name="Binder M."/>
            <person name="Bloem J."/>
            <person name="Labutti K."/>
            <person name="Salamov A."/>
            <person name="Andreopoulos B."/>
            <person name="Baker S."/>
            <person name="Barry K."/>
            <person name="Bills G."/>
            <person name="Bluhm B."/>
            <person name="Cannon C."/>
            <person name="Castanera R."/>
            <person name="Culley D."/>
            <person name="Daum C."/>
            <person name="Ezra D."/>
            <person name="Gonzalez J."/>
            <person name="Henrissat B."/>
            <person name="Kuo A."/>
            <person name="Liang C."/>
            <person name="Lipzen A."/>
            <person name="Lutzoni F."/>
            <person name="Magnuson J."/>
            <person name="Mondo S."/>
            <person name="Nolan M."/>
            <person name="Ohm R."/>
            <person name="Pangilinan J."/>
            <person name="Park H.-J."/>
            <person name="Ramirez L."/>
            <person name="Alfaro M."/>
            <person name="Sun H."/>
            <person name="Tritt A."/>
            <person name="Yoshinaga Y."/>
            <person name="Zwiers L.-H."/>
            <person name="Turgeon B."/>
            <person name="Goodwin S."/>
            <person name="Spatafora J."/>
            <person name="Crous P."/>
            <person name="Grigoriev I."/>
        </authorList>
    </citation>
    <scope>NUCLEOTIDE SEQUENCE</scope>
    <source>
        <strain evidence="2">CBS 110217</strain>
    </source>
</reference>
<dbReference type="PANTHER" id="PTHR34822:SF1">
    <property type="entry name" value="GRPB FAMILY PROTEIN"/>
    <property type="match status" value="1"/>
</dbReference>
<evidence type="ECO:0000259" key="1">
    <source>
        <dbReference type="PROSITE" id="PS51186"/>
    </source>
</evidence>
<feature type="domain" description="N-acetyltransferase" evidence="1">
    <location>
        <begin position="192"/>
        <end position="371"/>
    </location>
</feature>
<dbReference type="InterPro" id="IPR016181">
    <property type="entry name" value="Acyl_CoA_acyltransferase"/>
</dbReference>
<dbReference type="GO" id="GO:0016747">
    <property type="term" value="F:acyltransferase activity, transferring groups other than amino-acyl groups"/>
    <property type="evidence" value="ECO:0007669"/>
    <property type="project" value="InterPro"/>
</dbReference>
<organism evidence="2 3">
    <name type="scientific">Setomelanomma holmii</name>
    <dbReference type="NCBI Taxonomy" id="210430"/>
    <lineage>
        <taxon>Eukaryota</taxon>
        <taxon>Fungi</taxon>
        <taxon>Dikarya</taxon>
        <taxon>Ascomycota</taxon>
        <taxon>Pezizomycotina</taxon>
        <taxon>Dothideomycetes</taxon>
        <taxon>Pleosporomycetidae</taxon>
        <taxon>Pleosporales</taxon>
        <taxon>Pleosporineae</taxon>
        <taxon>Phaeosphaeriaceae</taxon>
        <taxon>Setomelanomma</taxon>
    </lineage>
</organism>
<keyword evidence="3" id="KW-1185">Reference proteome</keyword>
<name>A0A9P4H311_9PLEO</name>
<accession>A0A9P4H311</accession>
<dbReference type="InterPro" id="IPR000182">
    <property type="entry name" value="GNAT_dom"/>
</dbReference>
<dbReference type="PANTHER" id="PTHR34822">
    <property type="entry name" value="GRPB DOMAIN PROTEIN (AFU_ORTHOLOGUE AFUA_1G01530)"/>
    <property type="match status" value="1"/>
</dbReference>
<dbReference type="Proteomes" id="UP000799777">
    <property type="component" value="Unassembled WGS sequence"/>
</dbReference>
<dbReference type="Gene3D" id="3.30.460.10">
    <property type="entry name" value="Beta Polymerase, domain 2"/>
    <property type="match status" value="1"/>
</dbReference>
<gene>
    <name evidence="2" type="ORF">EK21DRAFT_72157</name>
</gene>
<sequence length="371" mass="41643">MSVEVEPYNPAWPSYFEQLKSQLETYLHGVSYLSIEHVGSTSVPGLAAKPIIDIDIIVTRDSVQPAIDALVSNGKFDYVGELGIADRHVVKDPNQDIRRNIYICVDGVAQTRNHLGVRNTLRANPALRDEYAQVKLDLAAKGTTILDYIEAKGAIVQKILAASGMLSPSELAVIQKANVKGEKFGAIRTERLLLREFVSDDADGYYELERLGTKDNARYQDWAPRTRKQARELVLENLKSQAVSPRRVWELVVLREGRMVGRVGARLAKSGDEEDDVKDEGQQMLHFDLWFSFLPAVQGQGFGTEAMIAFIDELVNRKSGEKVELEIECDPRNTGSWKLAERLGFEKYSLAEKAWESKGEWVDSLVYRKGV</sequence>
<dbReference type="AlphaFoldDB" id="A0A9P4H311"/>
<dbReference type="InterPro" id="IPR043519">
    <property type="entry name" value="NT_sf"/>
</dbReference>
<evidence type="ECO:0000313" key="2">
    <source>
        <dbReference type="EMBL" id="KAF2027323.1"/>
    </source>
</evidence>
<evidence type="ECO:0000313" key="3">
    <source>
        <dbReference type="Proteomes" id="UP000799777"/>
    </source>
</evidence>
<comment type="caution">
    <text evidence="2">The sequence shown here is derived from an EMBL/GenBank/DDBJ whole genome shotgun (WGS) entry which is preliminary data.</text>
</comment>
<dbReference type="InterPro" id="IPR007344">
    <property type="entry name" value="GrpB/CoaE"/>
</dbReference>
<dbReference type="Gene3D" id="3.40.630.30">
    <property type="match status" value="1"/>
</dbReference>
<protein>
    <submittedName>
        <fullName evidence="2">Acyl-CoA N-acyltransferase</fullName>
    </submittedName>
</protein>
<dbReference type="SUPFAM" id="SSF81301">
    <property type="entry name" value="Nucleotidyltransferase"/>
    <property type="match status" value="1"/>
</dbReference>
<dbReference type="SUPFAM" id="SSF55729">
    <property type="entry name" value="Acyl-CoA N-acyltransferases (Nat)"/>
    <property type="match status" value="1"/>
</dbReference>
<proteinExistence type="predicted"/>
<dbReference type="Pfam" id="PF13302">
    <property type="entry name" value="Acetyltransf_3"/>
    <property type="match status" value="1"/>
</dbReference>
<dbReference type="Pfam" id="PF04229">
    <property type="entry name" value="GrpB"/>
    <property type="match status" value="1"/>
</dbReference>
<dbReference type="OrthoDB" id="630895at2759"/>
<dbReference type="EMBL" id="ML978228">
    <property type="protein sequence ID" value="KAF2027323.1"/>
    <property type="molecule type" value="Genomic_DNA"/>
</dbReference>